<evidence type="ECO:0000259" key="2">
    <source>
        <dbReference type="Pfam" id="PF07508"/>
    </source>
</evidence>
<evidence type="ECO:0000313" key="3">
    <source>
        <dbReference type="EMBL" id="GAS89382.1"/>
    </source>
</evidence>
<protein>
    <submittedName>
        <fullName evidence="3">Recombinase</fullName>
    </submittedName>
</protein>
<dbReference type="InterPro" id="IPR011109">
    <property type="entry name" value="DNA_bind_recombinase_dom"/>
</dbReference>
<dbReference type="EMBL" id="BCSX01000028">
    <property type="protein sequence ID" value="GAS89382.1"/>
    <property type="molecule type" value="Genomic_DNA"/>
</dbReference>
<dbReference type="Proteomes" id="UP000069620">
    <property type="component" value="Unassembled WGS sequence"/>
</dbReference>
<dbReference type="Pfam" id="PF07508">
    <property type="entry name" value="Recombinase"/>
    <property type="match status" value="1"/>
</dbReference>
<keyword evidence="4" id="KW-1185">Reference proteome</keyword>
<gene>
    <name evidence="3" type="ORF">RMCB_3478</name>
</gene>
<dbReference type="GO" id="GO:0000150">
    <property type="term" value="F:DNA strand exchange activity"/>
    <property type="evidence" value="ECO:0007669"/>
    <property type="project" value="InterPro"/>
</dbReference>
<name>A0A100W0H3_9MYCO</name>
<sequence length="163" mass="18282">MSDVECDFLQPMHDLDCDVKSVAADGDRSSGTRGSARVDPAVAQRIVEMTRDGLSTKAIADRLTADGVSRTSLAATSQWTRQAVRGVLARNELPVERFVRVQPVHGHTQAAELDWRWASLDSYINGLIAERERAAQEPPPEPQRHSEVYLEPVDFSDEQLRWW</sequence>
<proteinExistence type="predicted"/>
<dbReference type="GO" id="GO:0003677">
    <property type="term" value="F:DNA binding"/>
    <property type="evidence" value="ECO:0007669"/>
    <property type="project" value="InterPro"/>
</dbReference>
<feature type="domain" description="Recombinase" evidence="2">
    <location>
        <begin position="41"/>
        <end position="89"/>
    </location>
</feature>
<feature type="region of interest" description="Disordered" evidence="1">
    <location>
        <begin position="131"/>
        <end position="151"/>
    </location>
</feature>
<comment type="caution">
    <text evidence="3">The sequence shown here is derived from an EMBL/GenBank/DDBJ whole genome shotgun (WGS) entry which is preliminary data.</text>
</comment>
<evidence type="ECO:0000313" key="4">
    <source>
        <dbReference type="Proteomes" id="UP000069620"/>
    </source>
</evidence>
<reference evidence="4" key="2">
    <citation type="submission" date="2016-02" db="EMBL/GenBank/DDBJ databases">
        <title>Draft genome sequence of five rapidly growing Mycobacterium species.</title>
        <authorList>
            <person name="Katahira K."/>
            <person name="Gotou Y."/>
            <person name="Iida K."/>
            <person name="Ogura Y."/>
            <person name="Hayashi T."/>
        </authorList>
    </citation>
    <scope>NUCLEOTIDE SEQUENCE [LARGE SCALE GENOMIC DNA]</scope>
    <source>
        <strain evidence="4">JCM15654</strain>
    </source>
</reference>
<accession>A0A100W0H3</accession>
<dbReference type="RefSeq" id="WP_109784324.1">
    <property type="nucleotide sequence ID" value="NZ_BCSX01000028.1"/>
</dbReference>
<reference evidence="4" key="1">
    <citation type="journal article" date="2016" name="Genome Announc.">
        <title>Draft Genome Sequences of Five Rapidly Growing Mycobacterium Species, M. thermoresistibile, M. fortuitum subsp. acetamidolyticum, M. canariasense, M. brisbanense, and M. novocastrense.</title>
        <authorList>
            <person name="Katahira K."/>
            <person name="Ogura Y."/>
            <person name="Gotoh Y."/>
            <person name="Hayashi T."/>
        </authorList>
    </citation>
    <scope>NUCLEOTIDE SEQUENCE [LARGE SCALE GENOMIC DNA]</scope>
    <source>
        <strain evidence="4">JCM15654</strain>
    </source>
</reference>
<evidence type="ECO:0000256" key="1">
    <source>
        <dbReference type="SAM" id="MobiDB-lite"/>
    </source>
</evidence>
<dbReference type="STRING" id="146020.RMCB_3478"/>
<organism evidence="3 4">
    <name type="scientific">Mycolicibacterium brisbanense</name>
    <dbReference type="NCBI Taxonomy" id="146020"/>
    <lineage>
        <taxon>Bacteria</taxon>
        <taxon>Bacillati</taxon>
        <taxon>Actinomycetota</taxon>
        <taxon>Actinomycetes</taxon>
        <taxon>Mycobacteriales</taxon>
        <taxon>Mycobacteriaceae</taxon>
        <taxon>Mycolicibacterium</taxon>
    </lineage>
</organism>
<dbReference type="AlphaFoldDB" id="A0A100W0H3"/>